<evidence type="ECO:0000256" key="2">
    <source>
        <dbReference type="ARBA" id="ARBA00023002"/>
    </source>
</evidence>
<evidence type="ECO:0000259" key="7">
    <source>
        <dbReference type="SMART" id="SM00839"/>
    </source>
</evidence>
<dbReference type="Gene3D" id="3.40.50.720">
    <property type="entry name" value="NAD(P)-binding Rossmann-like Domain"/>
    <property type="match status" value="1"/>
</dbReference>
<gene>
    <name evidence="8" type="ORF">J5V96_05415</name>
</gene>
<dbReference type="AlphaFoldDB" id="A0A939QLG6"/>
<evidence type="ECO:0000256" key="6">
    <source>
        <dbReference type="RuleBase" id="RU004417"/>
    </source>
</evidence>
<feature type="domain" description="Glutamate/phenylalanine/leucine/valine/L-tryptophan dehydrogenase C-terminal" evidence="7">
    <location>
        <begin position="156"/>
        <end position="365"/>
    </location>
</feature>
<dbReference type="InterPro" id="IPR006096">
    <property type="entry name" value="Glu/Leu/Phe/Val/Trp_DH_C"/>
</dbReference>
<dbReference type="GO" id="GO:0006520">
    <property type="term" value="P:amino acid metabolic process"/>
    <property type="evidence" value="ECO:0007669"/>
    <property type="project" value="InterPro"/>
</dbReference>
<dbReference type="PANTHER" id="PTHR42722:SF1">
    <property type="entry name" value="VALINE DEHYDROGENASE"/>
    <property type="match status" value="1"/>
</dbReference>
<dbReference type="InterPro" id="IPR046346">
    <property type="entry name" value="Aminoacid_DH-like_N_sf"/>
</dbReference>
<dbReference type="FunFam" id="3.40.50.10860:FF:000010">
    <property type="entry name" value="Leucine dehydrogenase"/>
    <property type="match status" value="1"/>
</dbReference>
<dbReference type="SMART" id="SM00839">
    <property type="entry name" value="ELFV_dehydrog"/>
    <property type="match status" value="1"/>
</dbReference>
<dbReference type="InterPro" id="IPR036291">
    <property type="entry name" value="NAD(P)-bd_dom_sf"/>
</dbReference>
<protein>
    <submittedName>
        <fullName evidence="8">Glu/Leu/Phe/Val dehydrogenase</fullName>
    </submittedName>
</protein>
<comment type="caution">
    <text evidence="8">The sequence shown here is derived from an EMBL/GenBank/DDBJ whole genome shotgun (WGS) entry which is preliminary data.</text>
</comment>
<feature type="active site" description="Proton donor/acceptor" evidence="4">
    <location>
        <position position="92"/>
    </location>
</feature>
<dbReference type="PROSITE" id="PS00074">
    <property type="entry name" value="GLFV_DEHYDROGENASE"/>
    <property type="match status" value="1"/>
</dbReference>
<dbReference type="Pfam" id="PF00208">
    <property type="entry name" value="ELFV_dehydrog"/>
    <property type="match status" value="1"/>
</dbReference>
<dbReference type="InterPro" id="IPR033524">
    <property type="entry name" value="Glu/Leu/Phe/Val_DH_AS"/>
</dbReference>
<keyword evidence="5" id="KW-0547">Nucleotide-binding</keyword>
<keyword evidence="2 6" id="KW-0560">Oxidoreductase</keyword>
<dbReference type="InterPro" id="IPR006097">
    <property type="entry name" value="Glu/Leu/Phe/Val/Trp_DH_dimer"/>
</dbReference>
<reference evidence="8" key="1">
    <citation type="submission" date="2021-03" db="EMBL/GenBank/DDBJ databases">
        <title>Microbacterium sp. nov., a novel actinobacterium isolated from cow dung.</title>
        <authorList>
            <person name="Zhang L."/>
        </authorList>
    </citation>
    <scope>NUCLEOTIDE SEQUENCE</scope>
    <source>
        <strain evidence="8">NEAU-LLB</strain>
    </source>
</reference>
<dbReference type="RefSeq" id="WP_208501422.1">
    <property type="nucleotide sequence ID" value="NZ_JAGFOA010000002.1"/>
</dbReference>
<dbReference type="PRINTS" id="PR00082">
    <property type="entry name" value="GLFDHDRGNASE"/>
</dbReference>
<dbReference type="InterPro" id="IPR016211">
    <property type="entry name" value="Glu/Phe/Leu/Val/Trp_DH_bac/arc"/>
</dbReference>
<dbReference type="PIRSF" id="PIRSF000188">
    <property type="entry name" value="Phe_leu_dh"/>
    <property type="match status" value="1"/>
</dbReference>
<keyword evidence="9" id="KW-1185">Reference proteome</keyword>
<comment type="similarity">
    <text evidence="1 6">Belongs to the Glu/Leu/Phe/Val dehydrogenases family.</text>
</comment>
<evidence type="ECO:0000256" key="5">
    <source>
        <dbReference type="PIRSR" id="PIRSR000188-2"/>
    </source>
</evidence>
<evidence type="ECO:0000313" key="8">
    <source>
        <dbReference type="EMBL" id="MBO3662950.1"/>
    </source>
</evidence>
<evidence type="ECO:0000313" key="9">
    <source>
        <dbReference type="Proteomes" id="UP000680132"/>
    </source>
</evidence>
<dbReference type="Proteomes" id="UP000680132">
    <property type="component" value="Unassembled WGS sequence"/>
</dbReference>
<feature type="binding site" evidence="5">
    <location>
        <begin position="191"/>
        <end position="196"/>
    </location>
    <ligand>
        <name>NAD(+)</name>
        <dbReference type="ChEBI" id="CHEBI:57540"/>
    </ligand>
</feature>
<dbReference type="Gene3D" id="3.40.50.10860">
    <property type="entry name" value="Leucine Dehydrogenase, chain A, domain 1"/>
    <property type="match status" value="1"/>
</dbReference>
<keyword evidence="3 5" id="KW-0520">NAD</keyword>
<dbReference type="SUPFAM" id="SSF53223">
    <property type="entry name" value="Aminoacid dehydrogenase-like, N-terminal domain"/>
    <property type="match status" value="1"/>
</dbReference>
<dbReference type="GO" id="GO:0016639">
    <property type="term" value="F:oxidoreductase activity, acting on the CH-NH2 group of donors, NAD or NADP as acceptor"/>
    <property type="evidence" value="ECO:0007669"/>
    <property type="project" value="InterPro"/>
</dbReference>
<sequence length="366" mass="38068">MSTTLTITPAHKAFDIGDEIVDQHEQVLYCRDDASGLRAIIAVHNTTLGPGFGGTRFKAYDSERDALHDVLRLSRGMTSKNALAGLPFGGGKAVIIGDPATQKTPEILRAYGRFVEALDGLYVTAADYGTNSDDLDIVGEETSHITGRTVAAGGSGDSGPDTAYGVFVAMRAAAETLWPEGLNDRVVGVEGAGKVGGALARLLLDAGAIVMVADPSADARVRLADAIHAAHPDHAARVRISEALEGPVDVYAPCALGATVTVGRARLLGAKLVCGGANNQLPTPYEDAALHAAGILWVPDYVANAGGVIHLADLEMLGRSDEEVRVHLDRIAETTREILTHSADEGMPTGAAADELVAKRLAAGRA</sequence>
<accession>A0A939QLG6</accession>
<evidence type="ECO:0000256" key="4">
    <source>
        <dbReference type="PIRSR" id="PIRSR000188-1"/>
    </source>
</evidence>
<proteinExistence type="inferred from homology"/>
<dbReference type="GO" id="GO:0000166">
    <property type="term" value="F:nucleotide binding"/>
    <property type="evidence" value="ECO:0007669"/>
    <property type="project" value="UniProtKB-KW"/>
</dbReference>
<dbReference type="SUPFAM" id="SSF51735">
    <property type="entry name" value="NAD(P)-binding Rossmann-fold domains"/>
    <property type="match status" value="1"/>
</dbReference>
<name>A0A939QLG6_9MICO</name>
<dbReference type="EMBL" id="JAGFOA010000002">
    <property type="protein sequence ID" value="MBO3662950.1"/>
    <property type="molecule type" value="Genomic_DNA"/>
</dbReference>
<dbReference type="Pfam" id="PF02812">
    <property type="entry name" value="ELFV_dehydrog_N"/>
    <property type="match status" value="1"/>
</dbReference>
<organism evidence="8 9">
    <name type="scientific">Microbacterium stercoris</name>
    <dbReference type="NCBI Taxonomy" id="2820289"/>
    <lineage>
        <taxon>Bacteria</taxon>
        <taxon>Bacillati</taxon>
        <taxon>Actinomycetota</taxon>
        <taxon>Actinomycetes</taxon>
        <taxon>Micrococcales</taxon>
        <taxon>Microbacteriaceae</taxon>
        <taxon>Microbacterium</taxon>
    </lineage>
</organism>
<dbReference type="InterPro" id="IPR006095">
    <property type="entry name" value="Glu/Leu/Phe/Val/Trp_DH"/>
</dbReference>
<evidence type="ECO:0000256" key="1">
    <source>
        <dbReference type="ARBA" id="ARBA00006382"/>
    </source>
</evidence>
<evidence type="ECO:0000256" key="3">
    <source>
        <dbReference type="ARBA" id="ARBA00023027"/>
    </source>
</evidence>
<dbReference type="PANTHER" id="PTHR42722">
    <property type="entry name" value="LEUCINE DEHYDROGENASE"/>
    <property type="match status" value="1"/>
</dbReference>